<feature type="transmembrane region" description="Helical" evidence="1">
    <location>
        <begin position="289"/>
        <end position="312"/>
    </location>
</feature>
<comment type="caution">
    <text evidence="2">The sequence shown here is derived from an EMBL/GenBank/DDBJ whole genome shotgun (WGS) entry which is preliminary data.</text>
</comment>
<dbReference type="RefSeq" id="WP_155063272.1">
    <property type="nucleotide sequence ID" value="NZ_WMIF01000003.1"/>
</dbReference>
<feature type="transmembrane region" description="Helical" evidence="1">
    <location>
        <begin position="79"/>
        <end position="101"/>
    </location>
</feature>
<keyword evidence="1" id="KW-0472">Membrane</keyword>
<evidence type="ECO:0000256" key="1">
    <source>
        <dbReference type="SAM" id="Phobius"/>
    </source>
</evidence>
<proteinExistence type="predicted"/>
<dbReference type="PROSITE" id="PS51257">
    <property type="entry name" value="PROKAR_LIPOPROTEIN"/>
    <property type="match status" value="1"/>
</dbReference>
<dbReference type="Gene3D" id="1.20.210.10">
    <property type="entry name" value="Cytochrome c oxidase-like, subunit I domain"/>
    <property type="match status" value="1"/>
</dbReference>
<keyword evidence="1" id="KW-0812">Transmembrane</keyword>
<organism evidence="2 3">
    <name type="scientific">Paracoccus limosus</name>
    <dbReference type="NCBI Taxonomy" id="913252"/>
    <lineage>
        <taxon>Bacteria</taxon>
        <taxon>Pseudomonadati</taxon>
        <taxon>Pseudomonadota</taxon>
        <taxon>Alphaproteobacteria</taxon>
        <taxon>Rhodobacterales</taxon>
        <taxon>Paracoccaceae</taxon>
        <taxon>Paracoccus</taxon>
    </lineage>
</organism>
<dbReference type="InterPro" id="IPR036927">
    <property type="entry name" value="Cyt_c_oxase-like_su1_sf"/>
</dbReference>
<feature type="transmembrane region" description="Helical" evidence="1">
    <location>
        <begin position="369"/>
        <end position="389"/>
    </location>
</feature>
<sequence>MAGKHLSRWTLVWFGSAMAMLLAGCALGLLGAADPQGWSQGSNLAVVHLFVLGWLCQVMLGALIQFVPVLAARPLAFPGLALPALVATSTGTLALALGFLALDGHQALQPLFLLAPVLIGLGFALVAVMVTATLWHRDSLHLAEVRMVLLALAALVGLWLSGGRMVLALAGLGPAPDLSAMLPLHLLLGIAGWLGLAACGVTYKLFAMFLLAPEQGGRLRGAIFWTAAGLVALLLAALLWLLAGGSAGRATALALALLPLLALLALLYLTEIAQLWKARRRPALEPNMLWSRAALAFLALAAALAIPGWLWGGTWAETAVFVALVGWLSTLTLAQLLKIVGFLTWIQVFAPRIGHQPVPMVQKLGSTRAASACLALWCAGTLAGALSLLGASPAGYRLAMALLSLGALGVGRELIAVRQLAHLPPAERPGQLPHLMLPLLHPRPRAETRS</sequence>
<dbReference type="OrthoDB" id="5245199at2"/>
<feature type="transmembrane region" description="Helical" evidence="1">
    <location>
        <begin position="45"/>
        <end position="67"/>
    </location>
</feature>
<evidence type="ECO:0000313" key="3">
    <source>
        <dbReference type="Proteomes" id="UP000442533"/>
    </source>
</evidence>
<dbReference type="Proteomes" id="UP000442533">
    <property type="component" value="Unassembled WGS sequence"/>
</dbReference>
<feature type="transmembrane region" description="Helical" evidence="1">
    <location>
        <begin position="318"/>
        <end position="348"/>
    </location>
</feature>
<keyword evidence="3" id="KW-1185">Reference proteome</keyword>
<feature type="transmembrane region" description="Helical" evidence="1">
    <location>
        <begin position="190"/>
        <end position="211"/>
    </location>
</feature>
<reference evidence="2 3" key="1">
    <citation type="submission" date="2019-11" db="EMBL/GenBank/DDBJ databases">
        <authorList>
            <person name="Dong K."/>
        </authorList>
    </citation>
    <scope>NUCLEOTIDE SEQUENCE [LARGE SCALE GENOMIC DNA]</scope>
    <source>
        <strain evidence="2 3">JCM 17370</strain>
    </source>
</reference>
<gene>
    <name evidence="2" type="ORF">GL279_03785</name>
</gene>
<feature type="transmembrane region" description="Helical" evidence="1">
    <location>
        <begin position="249"/>
        <end position="269"/>
    </location>
</feature>
<evidence type="ECO:0000313" key="2">
    <source>
        <dbReference type="EMBL" id="MTH33712.1"/>
    </source>
</evidence>
<feature type="transmembrane region" description="Helical" evidence="1">
    <location>
        <begin position="147"/>
        <end position="170"/>
    </location>
</feature>
<feature type="transmembrane region" description="Helical" evidence="1">
    <location>
        <begin position="12"/>
        <end position="33"/>
    </location>
</feature>
<dbReference type="EMBL" id="WMIF01000003">
    <property type="protein sequence ID" value="MTH33712.1"/>
    <property type="molecule type" value="Genomic_DNA"/>
</dbReference>
<feature type="transmembrane region" description="Helical" evidence="1">
    <location>
        <begin position="223"/>
        <end position="243"/>
    </location>
</feature>
<accession>A0A844GYW7</accession>
<feature type="transmembrane region" description="Helical" evidence="1">
    <location>
        <begin position="113"/>
        <end position="135"/>
    </location>
</feature>
<keyword evidence="1" id="KW-1133">Transmembrane helix</keyword>
<dbReference type="AlphaFoldDB" id="A0A844GYW7"/>
<name>A0A844GYW7_9RHOB</name>
<evidence type="ECO:0008006" key="4">
    <source>
        <dbReference type="Google" id="ProtNLM"/>
    </source>
</evidence>
<protein>
    <recommendedName>
        <fullName evidence="4">Cbb3-type cytochrome c oxidase subunit I</fullName>
    </recommendedName>
</protein>